<dbReference type="EMBL" id="LRQV01000023">
    <property type="protein sequence ID" value="KXK62241.1"/>
    <property type="molecule type" value="Genomic_DNA"/>
</dbReference>
<keyword evidence="1" id="KW-0472">Membrane</keyword>
<gene>
    <name evidence="2" type="ORF">AWW66_09415</name>
</gene>
<evidence type="ECO:0008006" key="4">
    <source>
        <dbReference type="Google" id="ProtNLM"/>
    </source>
</evidence>
<feature type="transmembrane region" description="Helical" evidence="1">
    <location>
        <begin position="85"/>
        <end position="115"/>
    </location>
</feature>
<comment type="caution">
    <text evidence="2">The sequence shown here is derived from an EMBL/GenBank/DDBJ whole genome shotgun (WGS) entry which is preliminary data.</text>
</comment>
<reference evidence="2 3" key="1">
    <citation type="submission" date="2016-01" db="EMBL/GenBank/DDBJ databases">
        <title>Whole genome sequence and analysis of Micromonospora rosaria DSM 803, which can produce antibacterial substance rosamicin.</title>
        <authorList>
            <person name="Yang H."/>
            <person name="He X."/>
            <person name="Zhu D."/>
        </authorList>
    </citation>
    <scope>NUCLEOTIDE SEQUENCE [LARGE SCALE GENOMIC DNA]</scope>
    <source>
        <strain evidence="2 3">DSM 803</strain>
    </source>
</reference>
<name>A0A136PUR0_9ACTN</name>
<keyword evidence="3" id="KW-1185">Reference proteome</keyword>
<feature type="transmembrane region" description="Helical" evidence="1">
    <location>
        <begin position="40"/>
        <end position="65"/>
    </location>
</feature>
<keyword evidence="1" id="KW-1133">Transmembrane helix</keyword>
<dbReference type="AlphaFoldDB" id="A0A136PUR0"/>
<proteinExistence type="predicted"/>
<evidence type="ECO:0000256" key="1">
    <source>
        <dbReference type="SAM" id="Phobius"/>
    </source>
</evidence>
<feature type="transmembrane region" description="Helical" evidence="1">
    <location>
        <begin position="136"/>
        <end position="154"/>
    </location>
</feature>
<protein>
    <recommendedName>
        <fullName evidence="4">Glycerophosphoryl diester phosphodiesterase membrane domain-containing protein</fullName>
    </recommendedName>
</protein>
<feature type="transmembrane region" description="Helical" evidence="1">
    <location>
        <begin position="197"/>
        <end position="218"/>
    </location>
</feature>
<accession>A0A136PUR0</accession>
<dbReference type="RefSeq" id="WP_245648079.1">
    <property type="nucleotide sequence ID" value="NZ_JBIUBN010000008.1"/>
</dbReference>
<sequence>MGEGWNPADPLVNPPGAGVGAWWARCVGALRRGWQVLVPLMVLTQVLPALLVTVLSLVLGPYFGLAEPPIDSDPTAFPEDFFSGLFLFVTTIFAVTVLVGLVQGVGWAGGSWVIARQAAGEPVSLAEAMRYGLRRALGVWGWSLLVGLLVMIGICFCILPGIYLAAALSMAGPVYVFERHNPIGRSFRMFHDRLGLLLGRLALVVVIVIGVGLVADVLETVALLPFGDAPLAATGTALGALLAVTVLSVLSLPGYLAQLVGLVVTYAEQRIHEGPVDSARLAAELG</sequence>
<evidence type="ECO:0000313" key="3">
    <source>
        <dbReference type="Proteomes" id="UP000070620"/>
    </source>
</evidence>
<keyword evidence="1" id="KW-0812">Transmembrane</keyword>
<feature type="transmembrane region" description="Helical" evidence="1">
    <location>
        <begin position="238"/>
        <end position="264"/>
    </location>
</feature>
<evidence type="ECO:0000313" key="2">
    <source>
        <dbReference type="EMBL" id="KXK62241.1"/>
    </source>
</evidence>
<dbReference type="Proteomes" id="UP000070620">
    <property type="component" value="Unassembled WGS sequence"/>
</dbReference>
<organism evidence="2 3">
    <name type="scientific">Micromonospora rosaria</name>
    <dbReference type="NCBI Taxonomy" id="47874"/>
    <lineage>
        <taxon>Bacteria</taxon>
        <taxon>Bacillati</taxon>
        <taxon>Actinomycetota</taxon>
        <taxon>Actinomycetes</taxon>
        <taxon>Micromonosporales</taxon>
        <taxon>Micromonosporaceae</taxon>
        <taxon>Micromonospora</taxon>
    </lineage>
</organism>